<dbReference type="VEuPathDB" id="VectorBase:PHUM050920"/>
<evidence type="ECO:0000256" key="2">
    <source>
        <dbReference type="ARBA" id="ARBA00022729"/>
    </source>
</evidence>
<dbReference type="InterPro" id="IPR001944">
    <property type="entry name" value="Glycoside_Hdrlase_35"/>
</dbReference>
<dbReference type="SUPFAM" id="SSF49785">
    <property type="entry name" value="Galactose-binding domain-like"/>
    <property type="match status" value="1"/>
</dbReference>
<dbReference type="RefSeq" id="XP_002423332.1">
    <property type="nucleotide sequence ID" value="XM_002423287.1"/>
</dbReference>
<dbReference type="Proteomes" id="UP000009046">
    <property type="component" value="Unassembled WGS sequence"/>
</dbReference>
<dbReference type="SUPFAM" id="SSF51445">
    <property type="entry name" value="(Trans)glycosidases"/>
    <property type="match status" value="1"/>
</dbReference>
<evidence type="ECO:0000256" key="4">
    <source>
        <dbReference type="ARBA" id="ARBA00023180"/>
    </source>
</evidence>
<dbReference type="HOGENOM" id="CLU_007853_7_2_1"/>
<keyword evidence="4" id="KW-0325">Glycoprotein</keyword>
<dbReference type="GO" id="GO:0005975">
    <property type="term" value="P:carbohydrate metabolic process"/>
    <property type="evidence" value="ECO:0007669"/>
    <property type="project" value="InterPro"/>
</dbReference>
<organism>
    <name type="scientific">Pediculus humanus subsp. corporis</name>
    <name type="common">Body louse</name>
    <dbReference type="NCBI Taxonomy" id="121224"/>
    <lineage>
        <taxon>Eukaryota</taxon>
        <taxon>Metazoa</taxon>
        <taxon>Ecdysozoa</taxon>
        <taxon>Arthropoda</taxon>
        <taxon>Hexapoda</taxon>
        <taxon>Insecta</taxon>
        <taxon>Pterygota</taxon>
        <taxon>Neoptera</taxon>
        <taxon>Paraneoptera</taxon>
        <taxon>Psocodea</taxon>
        <taxon>Troctomorpha</taxon>
        <taxon>Phthiraptera</taxon>
        <taxon>Anoplura</taxon>
        <taxon>Pediculidae</taxon>
        <taxon>Pediculus</taxon>
    </lineage>
</organism>
<keyword evidence="2" id="KW-0732">Signal</keyword>
<comment type="catalytic activity">
    <reaction evidence="7">
        <text>Hydrolysis of terminal non-reducing beta-D-galactose residues in beta-D-galactosides.</text>
        <dbReference type="EC" id="3.2.1.23"/>
    </reaction>
</comment>
<evidence type="ECO:0000259" key="11">
    <source>
        <dbReference type="Pfam" id="PF21467"/>
    </source>
</evidence>
<name>E0VB38_PEDHC</name>
<accession>E0VB38</accession>
<dbReference type="Gene3D" id="2.60.120.260">
    <property type="entry name" value="Galactose-binding domain-like"/>
    <property type="match status" value="2"/>
</dbReference>
<dbReference type="FunFam" id="3.20.20.80:FF:000017">
    <property type="entry name" value="Beta-galactosidase"/>
    <property type="match status" value="1"/>
</dbReference>
<dbReference type="InterPro" id="IPR048913">
    <property type="entry name" value="BetaGal_gal-bd"/>
</dbReference>
<dbReference type="AlphaFoldDB" id="E0VB38"/>
<feature type="domain" description="Beta-galactosidase 1-like first all-beta" evidence="10">
    <location>
        <begin position="366"/>
        <end position="475"/>
    </location>
</feature>
<comment type="similarity">
    <text evidence="1 8">Belongs to the glycosyl hydrolase 35 family.</text>
</comment>
<feature type="active site" description="Proton donor" evidence="6">
    <location>
        <position position="147"/>
    </location>
</feature>
<dbReference type="eggNOG" id="KOG0496">
    <property type="taxonomic scope" value="Eukaryota"/>
</dbReference>
<evidence type="ECO:0000256" key="5">
    <source>
        <dbReference type="ARBA" id="ARBA00023295"/>
    </source>
</evidence>
<sequence length="596" mass="69074">MDGKPFQYVSGSAHYFRMPNQYWRDRLRKIKAAGLNAVSTYVEWSQHERVPGVYDFEGDLDVKRFVEMAQEEGLFVILRPGPYICAERDMGGLPYWLMTKHPDIQLRSSDFFYTYYVQRWMDKLLGKFTDLWYGKGGPIILVQVENEYGSYHSCDYNHTYWLRNLFEKHVDYNAVLFTTDGASRNFLKCGKIPGVYATVDFGPNSNVSKMFEAQREFEPSGPLVNSEYYPGWLTHWGEKKHARQDTKDVVKTLREMLNEKANVNFYMFYGGSNFGFTAGANQFGSIYQSDITSYDYDAPISEAGDLTDKYYAIKNVLEEYFNLTSNITVETHDKGDYGEITLKKTATMFARKIREKMGKFHVEHRPLSFEALEQNFGYVLYETTIPSSFVKGQNSKLEIKKIRDLAHVYLNGEFVGGMSREERKTKLNLTVENGNLGILVENLGRINFGSNINDQKGILSKVTLDDTALFFWNMTGYELNDVKTIEKCFEENDDDCMNDEGFVFYAQKFKLPKESYENDEKLLDSYLDVSHLTKGLVFINDFNLGRYWSTRGPQYTIYVPGVYLKPYPQENFIVILDEEIVTDNIKVNFTINPIFS</sequence>
<dbReference type="GeneID" id="8232870"/>
<reference evidence="12" key="2">
    <citation type="submission" date="2007-04" db="EMBL/GenBank/DDBJ databases">
        <title>The genome of the human body louse.</title>
        <authorList>
            <consortium name="The Human Body Louse Genome Consortium"/>
            <person name="Kirkness E."/>
            <person name="Walenz B."/>
            <person name="Hass B."/>
            <person name="Bruggner R."/>
            <person name="Strausberg R."/>
        </authorList>
    </citation>
    <scope>NUCLEOTIDE SEQUENCE</scope>
    <source>
        <strain evidence="12">USDA</strain>
    </source>
</reference>
<dbReference type="STRING" id="121224.E0VB38"/>
<dbReference type="Pfam" id="PF21467">
    <property type="entry name" value="BetaGal_gal-bd"/>
    <property type="match status" value="1"/>
</dbReference>
<dbReference type="Pfam" id="PF01301">
    <property type="entry name" value="Glyco_hydro_35"/>
    <property type="match status" value="1"/>
</dbReference>
<dbReference type="EMBL" id="DS235021">
    <property type="protein sequence ID" value="EEB10594.1"/>
    <property type="molecule type" value="Genomic_DNA"/>
</dbReference>
<dbReference type="PROSITE" id="PS01182">
    <property type="entry name" value="GLYCOSYL_HYDROL_F35"/>
    <property type="match status" value="1"/>
</dbReference>
<dbReference type="InterPro" id="IPR048912">
    <property type="entry name" value="BetaGal1-like_ABD1"/>
</dbReference>
<dbReference type="PANTHER" id="PTHR23421">
    <property type="entry name" value="BETA-GALACTOSIDASE RELATED"/>
    <property type="match status" value="1"/>
</dbReference>
<feature type="domain" description="Glycoside hydrolase 35 catalytic" evidence="9">
    <location>
        <begin position="1"/>
        <end position="319"/>
    </location>
</feature>
<evidence type="ECO:0000256" key="6">
    <source>
        <dbReference type="PIRSR" id="PIRSR006336-1"/>
    </source>
</evidence>
<dbReference type="InterPro" id="IPR019801">
    <property type="entry name" value="Glyco_hydro_35_CS"/>
</dbReference>
<evidence type="ECO:0000259" key="9">
    <source>
        <dbReference type="Pfam" id="PF01301"/>
    </source>
</evidence>
<evidence type="ECO:0000256" key="7">
    <source>
        <dbReference type="RuleBase" id="RU000675"/>
    </source>
</evidence>
<keyword evidence="5 7" id="KW-0326">Glycosidase</keyword>
<dbReference type="EMBL" id="AAZO01000603">
    <property type="status" value="NOT_ANNOTATED_CDS"/>
    <property type="molecule type" value="Genomic_DNA"/>
</dbReference>
<reference evidence="13" key="3">
    <citation type="submission" date="2020-05" db="UniProtKB">
        <authorList>
            <consortium name="EnsemblMetazoa"/>
        </authorList>
    </citation>
    <scope>IDENTIFICATION</scope>
    <source>
        <strain evidence="13">USDA</strain>
    </source>
</reference>
<dbReference type="InterPro" id="IPR026283">
    <property type="entry name" value="B-gal_1-like"/>
</dbReference>
<dbReference type="PIRSF" id="PIRSF006336">
    <property type="entry name" value="B-gal"/>
    <property type="match status" value="1"/>
</dbReference>
<evidence type="ECO:0000313" key="12">
    <source>
        <dbReference type="EMBL" id="EEB10594.1"/>
    </source>
</evidence>
<evidence type="ECO:0000313" key="13">
    <source>
        <dbReference type="EnsemblMetazoa" id="PHUM050920-PA"/>
    </source>
</evidence>
<dbReference type="EC" id="3.2.1.23" evidence="7"/>
<reference evidence="12" key="1">
    <citation type="submission" date="2007-04" db="EMBL/GenBank/DDBJ databases">
        <title>Annotation of Pediculus humanus corporis strain USDA.</title>
        <authorList>
            <person name="Kirkness E."/>
            <person name="Hannick L."/>
            <person name="Hass B."/>
            <person name="Bruggner R."/>
            <person name="Lawson D."/>
            <person name="Bidwell S."/>
            <person name="Joardar V."/>
            <person name="Caler E."/>
            <person name="Walenz B."/>
            <person name="Inman J."/>
            <person name="Schobel S."/>
            <person name="Galinsky K."/>
            <person name="Amedeo P."/>
            <person name="Strausberg R."/>
        </authorList>
    </citation>
    <scope>NUCLEOTIDE SEQUENCE</scope>
    <source>
        <strain evidence="12">USDA</strain>
    </source>
</reference>
<dbReference type="InterPro" id="IPR017853">
    <property type="entry name" value="GH"/>
</dbReference>
<evidence type="ECO:0000256" key="3">
    <source>
        <dbReference type="ARBA" id="ARBA00022801"/>
    </source>
</evidence>
<dbReference type="InParanoid" id="E0VB38"/>
<evidence type="ECO:0000259" key="10">
    <source>
        <dbReference type="Pfam" id="PF21317"/>
    </source>
</evidence>
<dbReference type="OrthoDB" id="1657402at2759"/>
<evidence type="ECO:0000256" key="8">
    <source>
        <dbReference type="RuleBase" id="RU003679"/>
    </source>
</evidence>
<dbReference type="GO" id="GO:0004565">
    <property type="term" value="F:beta-galactosidase activity"/>
    <property type="evidence" value="ECO:0007669"/>
    <property type="project" value="UniProtKB-EC"/>
</dbReference>
<proteinExistence type="inferred from homology"/>
<keyword evidence="3 7" id="KW-0378">Hydrolase</keyword>
<dbReference type="FunCoup" id="E0VB38">
    <property type="interactions" value="574"/>
</dbReference>
<protein>
    <recommendedName>
        <fullName evidence="7">Beta-galactosidase</fullName>
        <ecNumber evidence="7">3.2.1.23</ecNumber>
    </recommendedName>
</protein>
<keyword evidence="14" id="KW-1185">Reference proteome</keyword>
<gene>
    <name evidence="13" type="primary">8232870</name>
    <name evidence="12" type="ORF">Phum_PHUM050920</name>
</gene>
<dbReference type="PRINTS" id="PR00742">
    <property type="entry name" value="GLHYDRLASE35"/>
</dbReference>
<feature type="domain" description="Beta-galactosidase galactose-binding" evidence="11">
    <location>
        <begin position="503"/>
        <end position="566"/>
    </location>
</feature>
<evidence type="ECO:0000313" key="14">
    <source>
        <dbReference type="Proteomes" id="UP000009046"/>
    </source>
</evidence>
<dbReference type="KEGG" id="phu:Phum_PHUM050920"/>
<dbReference type="InterPro" id="IPR031330">
    <property type="entry name" value="Gly_Hdrlase_35_cat"/>
</dbReference>
<evidence type="ECO:0000256" key="1">
    <source>
        <dbReference type="ARBA" id="ARBA00009809"/>
    </source>
</evidence>
<feature type="active site" description="Nucleophile" evidence="6">
    <location>
        <position position="227"/>
    </location>
</feature>
<dbReference type="OMA" id="LLEYQRC"/>
<dbReference type="InterPro" id="IPR008979">
    <property type="entry name" value="Galactose-bd-like_sf"/>
</dbReference>
<dbReference type="Pfam" id="PF21317">
    <property type="entry name" value="BetaGal_ABD_1"/>
    <property type="match status" value="1"/>
</dbReference>
<dbReference type="Gene3D" id="3.20.20.80">
    <property type="entry name" value="Glycosidases"/>
    <property type="match status" value="1"/>
</dbReference>
<dbReference type="EnsemblMetazoa" id="PHUM050920-RA">
    <property type="protein sequence ID" value="PHUM050920-PA"/>
    <property type="gene ID" value="PHUM050920"/>
</dbReference>
<dbReference type="CTD" id="8232870"/>